<dbReference type="Proteomes" id="UP001336020">
    <property type="component" value="Unassembled WGS sequence"/>
</dbReference>
<dbReference type="EMBL" id="JAUTXY010000005">
    <property type="protein sequence ID" value="MEE2058634.1"/>
    <property type="molecule type" value="Genomic_DNA"/>
</dbReference>
<proteinExistence type="predicted"/>
<dbReference type="PANTHER" id="PTHR46796:SF12">
    <property type="entry name" value="HTH-TYPE DNA-BINDING TRANSCRIPTIONAL ACTIVATOR EUTR"/>
    <property type="match status" value="1"/>
</dbReference>
<accession>A0ABU7LBC7</accession>
<protein>
    <submittedName>
        <fullName evidence="5">AraC family transcriptional regulator</fullName>
    </submittedName>
</protein>
<evidence type="ECO:0000256" key="1">
    <source>
        <dbReference type="ARBA" id="ARBA00023015"/>
    </source>
</evidence>
<dbReference type="SUPFAM" id="SSF46689">
    <property type="entry name" value="Homeodomain-like"/>
    <property type="match status" value="1"/>
</dbReference>
<evidence type="ECO:0000259" key="4">
    <source>
        <dbReference type="PROSITE" id="PS01124"/>
    </source>
</evidence>
<dbReference type="PANTHER" id="PTHR46796">
    <property type="entry name" value="HTH-TYPE TRANSCRIPTIONAL ACTIVATOR RHAS-RELATED"/>
    <property type="match status" value="1"/>
</dbReference>
<dbReference type="InterPro" id="IPR018060">
    <property type="entry name" value="HTH_AraC"/>
</dbReference>
<name>A0ABU7LBC7_9NOCA</name>
<dbReference type="Pfam" id="PF14525">
    <property type="entry name" value="AraC_binding_2"/>
    <property type="match status" value="1"/>
</dbReference>
<dbReference type="InterPro" id="IPR009057">
    <property type="entry name" value="Homeodomain-like_sf"/>
</dbReference>
<evidence type="ECO:0000256" key="2">
    <source>
        <dbReference type="ARBA" id="ARBA00023125"/>
    </source>
</evidence>
<reference evidence="5 6" key="1">
    <citation type="submission" date="2023-07" db="EMBL/GenBank/DDBJ databases">
        <authorList>
            <person name="Girao M."/>
            <person name="Carvalho M.F."/>
        </authorList>
    </citation>
    <scope>NUCLEOTIDE SEQUENCE [LARGE SCALE GENOMIC DNA]</scope>
    <source>
        <strain evidence="5 6">YIM65754</strain>
    </source>
</reference>
<dbReference type="SMART" id="SM00342">
    <property type="entry name" value="HTH_ARAC"/>
    <property type="match status" value="1"/>
</dbReference>
<evidence type="ECO:0000313" key="5">
    <source>
        <dbReference type="EMBL" id="MEE2058634.1"/>
    </source>
</evidence>
<keyword evidence="1" id="KW-0805">Transcription regulation</keyword>
<dbReference type="PROSITE" id="PS01124">
    <property type="entry name" value="HTH_ARAC_FAMILY_2"/>
    <property type="match status" value="1"/>
</dbReference>
<dbReference type="InterPro" id="IPR018062">
    <property type="entry name" value="HTH_AraC-typ_CS"/>
</dbReference>
<feature type="domain" description="HTH araC/xylS-type" evidence="4">
    <location>
        <begin position="210"/>
        <end position="311"/>
    </location>
</feature>
<comment type="caution">
    <text evidence="5">The sequence shown here is derived from an EMBL/GenBank/DDBJ whole genome shotgun (WGS) entry which is preliminary data.</text>
</comment>
<keyword evidence="3" id="KW-0804">Transcription</keyword>
<dbReference type="RefSeq" id="WP_330133868.1">
    <property type="nucleotide sequence ID" value="NZ_JAUTXY010000005.1"/>
</dbReference>
<evidence type="ECO:0000256" key="3">
    <source>
        <dbReference type="ARBA" id="ARBA00023163"/>
    </source>
</evidence>
<organism evidence="5 6">
    <name type="scientific">Rhodococcus artemisiae</name>
    <dbReference type="NCBI Taxonomy" id="714159"/>
    <lineage>
        <taxon>Bacteria</taxon>
        <taxon>Bacillati</taxon>
        <taxon>Actinomycetota</taxon>
        <taxon>Actinomycetes</taxon>
        <taxon>Mycobacteriales</taxon>
        <taxon>Nocardiaceae</taxon>
        <taxon>Rhodococcus</taxon>
    </lineage>
</organism>
<gene>
    <name evidence="5" type="ORF">Q7514_14010</name>
</gene>
<dbReference type="Pfam" id="PF12833">
    <property type="entry name" value="HTH_18"/>
    <property type="match status" value="1"/>
</dbReference>
<keyword evidence="2" id="KW-0238">DNA-binding</keyword>
<dbReference type="Gene3D" id="1.10.10.60">
    <property type="entry name" value="Homeodomain-like"/>
    <property type="match status" value="1"/>
</dbReference>
<dbReference type="InterPro" id="IPR050204">
    <property type="entry name" value="AraC_XylS_family_regulators"/>
</dbReference>
<sequence length="311" mass="34242">MAEDSTRHPSDWDEVEEVVSHAYFSHDLTPLEKVEPRLNLRTLPLGPIRLARIGWGAEASVHSSHPGAYAVNIPLSGTIESIASGVETESGVGQATVFEPDIDATIRRWSGDCEIVGVKLERDYLHREMARILGRPDLHLPPQVDLSTDAGQSWMALLRSVIEQLKSDESLWHNPLVADQLSGALTSSFILAVMPDDADPTGGARPRIIKRVLDRVHDDPSLPWTSADMAEVAGVSVRRLQEGFREYLGVCPRDYLLDLRLSRIHEELSAGSGRNLSVTDVALKWGITHTGRFSAAYKRKYGVAPSATLRS</sequence>
<evidence type="ECO:0000313" key="6">
    <source>
        <dbReference type="Proteomes" id="UP001336020"/>
    </source>
</evidence>
<dbReference type="PROSITE" id="PS00041">
    <property type="entry name" value="HTH_ARAC_FAMILY_1"/>
    <property type="match status" value="1"/>
</dbReference>
<dbReference type="InterPro" id="IPR035418">
    <property type="entry name" value="AraC-bd_2"/>
</dbReference>
<keyword evidence="6" id="KW-1185">Reference proteome</keyword>